<dbReference type="OrthoDB" id="9806864at2"/>
<gene>
    <name evidence="9" type="ORF">FC40_GL001166</name>
</gene>
<evidence type="ECO:0000313" key="10">
    <source>
        <dbReference type="Proteomes" id="UP000051054"/>
    </source>
</evidence>
<accession>A0A0R1WQJ0</accession>
<feature type="domain" description="HTH marR-type" evidence="8">
    <location>
        <begin position="10"/>
        <end position="145"/>
    </location>
</feature>
<keyword evidence="4" id="KW-0804">Transcription</keyword>
<dbReference type="EMBL" id="AZGD01000020">
    <property type="protein sequence ID" value="KRM20030.1"/>
    <property type="molecule type" value="Genomic_DNA"/>
</dbReference>
<dbReference type="RefSeq" id="WP_025022887.1">
    <property type="nucleotide sequence ID" value="NZ_AZGD01000020.1"/>
</dbReference>
<evidence type="ECO:0000256" key="6">
    <source>
        <dbReference type="ARBA" id="ARBA00047188"/>
    </source>
</evidence>
<dbReference type="SUPFAM" id="SSF46785">
    <property type="entry name" value="Winged helix' DNA-binding domain"/>
    <property type="match status" value="1"/>
</dbReference>
<name>A0A0R1WQJ0_9LACO</name>
<dbReference type="PROSITE" id="PS50995">
    <property type="entry name" value="HTH_MARR_2"/>
    <property type="match status" value="1"/>
</dbReference>
<evidence type="ECO:0000313" key="9">
    <source>
        <dbReference type="EMBL" id="KRM20030.1"/>
    </source>
</evidence>
<organism evidence="9 10">
    <name type="scientific">Ligilactobacillus hayakitensis DSM 18933 = JCM 14209</name>
    <dbReference type="NCBI Taxonomy" id="1423755"/>
    <lineage>
        <taxon>Bacteria</taxon>
        <taxon>Bacillati</taxon>
        <taxon>Bacillota</taxon>
        <taxon>Bacilli</taxon>
        <taxon>Lactobacillales</taxon>
        <taxon>Lactobacillaceae</taxon>
        <taxon>Ligilactobacillus</taxon>
    </lineage>
</organism>
<keyword evidence="2" id="KW-0805">Transcription regulation</keyword>
<dbReference type="PANTHER" id="PTHR42756:SF1">
    <property type="entry name" value="TRANSCRIPTIONAL REPRESSOR OF EMRAB OPERON"/>
    <property type="match status" value="1"/>
</dbReference>
<keyword evidence="10" id="KW-1185">Reference proteome</keyword>
<dbReference type="STRING" id="1423755.FC40_GL001166"/>
<dbReference type="GO" id="GO:0005737">
    <property type="term" value="C:cytoplasm"/>
    <property type="evidence" value="ECO:0007669"/>
    <property type="project" value="UniProtKB-SubCell"/>
</dbReference>
<dbReference type="AlphaFoldDB" id="A0A0R1WQJ0"/>
<dbReference type="GO" id="GO:0003700">
    <property type="term" value="F:DNA-binding transcription factor activity"/>
    <property type="evidence" value="ECO:0007669"/>
    <property type="project" value="InterPro"/>
</dbReference>
<evidence type="ECO:0000256" key="7">
    <source>
        <dbReference type="ARBA" id="ARBA00047207"/>
    </source>
</evidence>
<dbReference type="PRINTS" id="PR00598">
    <property type="entry name" value="HTHMARR"/>
</dbReference>
<dbReference type="SMART" id="SM00347">
    <property type="entry name" value="HTH_MARR"/>
    <property type="match status" value="1"/>
</dbReference>
<proteinExistence type="inferred from homology"/>
<keyword evidence="3" id="KW-0238">DNA-binding</keyword>
<evidence type="ECO:0000256" key="4">
    <source>
        <dbReference type="ARBA" id="ARBA00023163"/>
    </source>
</evidence>
<protein>
    <recommendedName>
        <fullName evidence="6">HTH-type transcriptional regulator SarZ</fullName>
    </recommendedName>
    <alternativeName>
        <fullName evidence="7">Staphylococcal accessory regulator Z</fullName>
    </alternativeName>
</protein>
<dbReference type="PANTHER" id="PTHR42756">
    <property type="entry name" value="TRANSCRIPTIONAL REGULATOR, MARR"/>
    <property type="match status" value="1"/>
</dbReference>
<dbReference type="PATRIC" id="fig|1423755.3.peg.1229"/>
<dbReference type="InterPro" id="IPR036390">
    <property type="entry name" value="WH_DNA-bd_sf"/>
</dbReference>
<dbReference type="Pfam" id="PF22381">
    <property type="entry name" value="Staph_reg_Sar_Rot"/>
    <property type="match status" value="1"/>
</dbReference>
<evidence type="ECO:0000256" key="2">
    <source>
        <dbReference type="ARBA" id="ARBA00023015"/>
    </source>
</evidence>
<dbReference type="Proteomes" id="UP000051054">
    <property type="component" value="Unassembled WGS sequence"/>
</dbReference>
<dbReference type="eggNOG" id="COG1846">
    <property type="taxonomic scope" value="Bacteria"/>
</dbReference>
<sequence length="160" mass="19214">MLNHKPEKLEDELCFSIYSAQRFYNHFYTESLRQYKLTYPQYITLLVLWEDQRPMMIKELGRRLNLDTGTLTPLLKRMEKNGWITRSRTGEDGRKVFIELTDHARNLEENVKERVSVSMSSLEMDNEEYKKNVAIIREISEKLYKTNRKLEELERQANFG</sequence>
<dbReference type="Gene3D" id="1.10.10.10">
    <property type="entry name" value="Winged helix-like DNA-binding domain superfamily/Winged helix DNA-binding domain"/>
    <property type="match status" value="1"/>
</dbReference>
<dbReference type="GO" id="GO:0003677">
    <property type="term" value="F:DNA binding"/>
    <property type="evidence" value="ECO:0007669"/>
    <property type="project" value="UniProtKB-KW"/>
</dbReference>
<reference evidence="9 10" key="1">
    <citation type="journal article" date="2015" name="Genome Announc.">
        <title>Expanding the biotechnology potential of lactobacilli through comparative genomics of 213 strains and associated genera.</title>
        <authorList>
            <person name="Sun Z."/>
            <person name="Harris H.M."/>
            <person name="McCann A."/>
            <person name="Guo C."/>
            <person name="Argimon S."/>
            <person name="Zhang W."/>
            <person name="Yang X."/>
            <person name="Jeffery I.B."/>
            <person name="Cooney J.C."/>
            <person name="Kagawa T.F."/>
            <person name="Liu W."/>
            <person name="Song Y."/>
            <person name="Salvetti E."/>
            <person name="Wrobel A."/>
            <person name="Rasinkangas P."/>
            <person name="Parkhill J."/>
            <person name="Rea M.C."/>
            <person name="O'Sullivan O."/>
            <person name="Ritari J."/>
            <person name="Douillard F.P."/>
            <person name="Paul Ross R."/>
            <person name="Yang R."/>
            <person name="Briner A.E."/>
            <person name="Felis G.E."/>
            <person name="de Vos W.M."/>
            <person name="Barrangou R."/>
            <person name="Klaenhammer T.R."/>
            <person name="Caufield P.W."/>
            <person name="Cui Y."/>
            <person name="Zhang H."/>
            <person name="O'Toole P.W."/>
        </authorList>
    </citation>
    <scope>NUCLEOTIDE SEQUENCE [LARGE SCALE GENOMIC DNA]</scope>
    <source>
        <strain evidence="9 10">DSM 18933</strain>
    </source>
</reference>
<evidence type="ECO:0000256" key="3">
    <source>
        <dbReference type="ARBA" id="ARBA00023125"/>
    </source>
</evidence>
<comment type="similarity">
    <text evidence="5">Belongs to the SarZ family.</text>
</comment>
<dbReference type="InterPro" id="IPR000835">
    <property type="entry name" value="HTH_MarR-typ"/>
</dbReference>
<evidence type="ECO:0000256" key="1">
    <source>
        <dbReference type="ARBA" id="ARBA00004496"/>
    </source>
</evidence>
<comment type="caution">
    <text evidence="9">The sequence shown here is derived from an EMBL/GenBank/DDBJ whole genome shotgun (WGS) entry which is preliminary data.</text>
</comment>
<evidence type="ECO:0000259" key="8">
    <source>
        <dbReference type="PROSITE" id="PS50995"/>
    </source>
</evidence>
<dbReference type="InterPro" id="IPR055166">
    <property type="entry name" value="Transc_reg_Sar_Rot_HTH"/>
</dbReference>
<dbReference type="InterPro" id="IPR036388">
    <property type="entry name" value="WH-like_DNA-bd_sf"/>
</dbReference>
<evidence type="ECO:0000256" key="5">
    <source>
        <dbReference type="ARBA" id="ARBA00046337"/>
    </source>
</evidence>
<comment type="subcellular location">
    <subcellularLocation>
        <location evidence="1">Cytoplasm</location>
    </subcellularLocation>
</comment>